<dbReference type="CDD" id="cd00834">
    <property type="entry name" value="KAS_I_II"/>
    <property type="match status" value="1"/>
</dbReference>
<dbReference type="InterPro" id="IPR014030">
    <property type="entry name" value="Ketoacyl_synth_N"/>
</dbReference>
<dbReference type="FunFam" id="3.40.47.10:FF:000029">
    <property type="entry name" value="3-oxoacyl-[acyl-carrier-protein] synthase 1"/>
    <property type="match status" value="1"/>
</dbReference>
<dbReference type="InterPro" id="IPR014031">
    <property type="entry name" value="Ketoacyl_synth_C"/>
</dbReference>
<evidence type="ECO:0000256" key="3">
    <source>
        <dbReference type="RuleBase" id="RU003694"/>
    </source>
</evidence>
<dbReference type="PANTHER" id="PTHR11712">
    <property type="entry name" value="POLYKETIDE SYNTHASE-RELATED"/>
    <property type="match status" value="1"/>
</dbReference>
<keyword evidence="2 3" id="KW-0808">Transferase</keyword>
<dbReference type="InterPro" id="IPR016039">
    <property type="entry name" value="Thiolase-like"/>
</dbReference>
<dbReference type="EMBL" id="FPIP01000006">
    <property type="protein sequence ID" value="SFW39718.1"/>
    <property type="molecule type" value="Genomic_DNA"/>
</dbReference>
<feature type="domain" description="Ketosynthase family 3 (KS3)" evidence="4">
    <location>
        <begin position="1"/>
        <end position="400"/>
    </location>
</feature>
<dbReference type="InterPro" id="IPR000794">
    <property type="entry name" value="Beta-ketoacyl_synthase"/>
</dbReference>
<protein>
    <submittedName>
        <fullName evidence="5">3-oxoacyl-[acyl-carrier-protein] synthase II</fullName>
    </submittedName>
</protein>
<dbReference type="GO" id="GO:0006633">
    <property type="term" value="P:fatty acid biosynthetic process"/>
    <property type="evidence" value="ECO:0007669"/>
    <property type="project" value="InterPro"/>
</dbReference>
<dbReference type="PROSITE" id="PS52004">
    <property type="entry name" value="KS3_2"/>
    <property type="match status" value="1"/>
</dbReference>
<name>A0A1K1NZ87_RUMFL</name>
<dbReference type="PROSITE" id="PS00606">
    <property type="entry name" value="KS3_1"/>
    <property type="match status" value="1"/>
</dbReference>
<dbReference type="PANTHER" id="PTHR11712:SF336">
    <property type="entry name" value="3-OXOACYL-[ACYL-CARRIER-PROTEIN] SYNTHASE, MITOCHONDRIAL"/>
    <property type="match status" value="1"/>
</dbReference>
<dbReference type="RefSeq" id="WP_028516004.1">
    <property type="nucleotide sequence ID" value="NZ_CAMIZA010000033.1"/>
</dbReference>
<evidence type="ECO:0000256" key="1">
    <source>
        <dbReference type="ARBA" id="ARBA00008467"/>
    </source>
</evidence>
<dbReference type="Pfam" id="PF00109">
    <property type="entry name" value="ketoacyl-synt"/>
    <property type="match status" value="1"/>
</dbReference>
<evidence type="ECO:0000256" key="2">
    <source>
        <dbReference type="ARBA" id="ARBA00022679"/>
    </source>
</evidence>
<dbReference type="AlphaFoldDB" id="A0A1K1NZ87"/>
<evidence type="ECO:0000259" key="4">
    <source>
        <dbReference type="PROSITE" id="PS52004"/>
    </source>
</evidence>
<dbReference type="InterPro" id="IPR020841">
    <property type="entry name" value="PKS_Beta-ketoAc_synthase_dom"/>
</dbReference>
<sequence>MKKVVITGIGAVTSIGYTAEDYWNGLIEGKCGMRTITRIPLDNHDTTVAAEVDDAFEAEASKYWKKRQLNATTTVTRMGLASAGEAIEDCGVDITTYNGKRVGVIYGVIDNSYEDYELDKPLNITLKKMPNELPALVSIKYGFTGPSFNVSTACASSAYAITLGKQFIESGLCDMVIAGGISNTVTHLVISGFNQLLAMSVNPDPATAARPFTKNRDGFIMGEGGGTVVLESEESAKARGAKIYCELAGAAMCGEAFNLTAPKTDGVGMAESMRLALDNAGLSPDSVDYINAHGTSTGLNDLYETKAVKEVFGKRAYDIPVSSVKASIGHTLGAGGALEAIACIKAIETGIVPPTLHYDEADPELDLNYVPNKPQEHKVDVAISNSFGFGGHNATLVLKRYEK</sequence>
<dbReference type="GO" id="GO:0004315">
    <property type="term" value="F:3-oxoacyl-[acyl-carrier-protein] synthase activity"/>
    <property type="evidence" value="ECO:0007669"/>
    <property type="project" value="InterPro"/>
</dbReference>
<comment type="similarity">
    <text evidence="1 3">Belongs to the thiolase-like superfamily. Beta-ketoacyl-ACP synthases family.</text>
</comment>
<accession>A0A1K1NZ87</accession>
<proteinExistence type="inferred from homology"/>
<dbReference type="SMART" id="SM00825">
    <property type="entry name" value="PKS_KS"/>
    <property type="match status" value="1"/>
</dbReference>
<organism evidence="5 6">
    <name type="scientific">Ruminococcus flavefaciens</name>
    <dbReference type="NCBI Taxonomy" id="1265"/>
    <lineage>
        <taxon>Bacteria</taxon>
        <taxon>Bacillati</taxon>
        <taxon>Bacillota</taxon>
        <taxon>Clostridia</taxon>
        <taxon>Eubacteriales</taxon>
        <taxon>Oscillospiraceae</taxon>
        <taxon>Ruminococcus</taxon>
    </lineage>
</organism>
<dbReference type="SUPFAM" id="SSF53901">
    <property type="entry name" value="Thiolase-like"/>
    <property type="match status" value="2"/>
</dbReference>
<dbReference type="GO" id="GO:0005829">
    <property type="term" value="C:cytosol"/>
    <property type="evidence" value="ECO:0007669"/>
    <property type="project" value="TreeGrafter"/>
</dbReference>
<reference evidence="5 6" key="1">
    <citation type="submission" date="2016-11" db="EMBL/GenBank/DDBJ databases">
        <authorList>
            <person name="Jaros S."/>
            <person name="Januszkiewicz K."/>
            <person name="Wedrychowicz H."/>
        </authorList>
    </citation>
    <scope>NUCLEOTIDE SEQUENCE [LARGE SCALE GENOMIC DNA]</scope>
    <source>
        <strain evidence="5 6">YL228</strain>
    </source>
</reference>
<dbReference type="Proteomes" id="UP000183461">
    <property type="component" value="Unassembled WGS sequence"/>
</dbReference>
<evidence type="ECO:0000313" key="5">
    <source>
        <dbReference type="EMBL" id="SFW39718.1"/>
    </source>
</evidence>
<dbReference type="InterPro" id="IPR018201">
    <property type="entry name" value="Ketoacyl_synth_AS"/>
</dbReference>
<dbReference type="Pfam" id="PF02801">
    <property type="entry name" value="Ketoacyl-synt_C"/>
    <property type="match status" value="1"/>
</dbReference>
<evidence type="ECO:0000313" key="6">
    <source>
        <dbReference type="Proteomes" id="UP000183461"/>
    </source>
</evidence>
<dbReference type="Gene3D" id="3.40.47.10">
    <property type="match status" value="1"/>
</dbReference>
<dbReference type="NCBIfam" id="NF005589">
    <property type="entry name" value="PRK07314.1"/>
    <property type="match status" value="1"/>
</dbReference>
<gene>
    <name evidence="5" type="ORF">SAMN02910280_2285</name>
</gene>